<dbReference type="GO" id="GO:0008235">
    <property type="term" value="F:metalloexopeptidase activity"/>
    <property type="evidence" value="ECO:0007669"/>
    <property type="project" value="InterPro"/>
</dbReference>
<sequence>MSFMLFLTLTFASLASINASPLKSKFGKPTHQPVVNAVIDTLSISDLQADLAILSNFHTRFYNSTTGAAASQWLLGYVEEITSGRDDITAEAFTHADFPQTSTIVHFNGQNSSAPVTIVGSHIDSVSWRGELEDPASDRSPGADDDGSGSVNVIATLRALVEAGFEPATPLEFHWYAGEEGGLLGSDAVSKKYKADGIEVNAYMNLDMNAYTKPGEEEVIVIRQDFSDPDLNEFIESLIDEYIGLPVATAQCGYACSDHASWHRQGFPAAMPFEGRTRNPLFHTIDDTTEAPGFSWEHSIQFAKLAVAFAYELSA</sequence>
<dbReference type="EC" id="3.4.-.-" evidence="9"/>
<comment type="similarity">
    <text evidence="8">Belongs to the peptidase M28 family. M28E subfamily.</text>
</comment>
<reference evidence="12" key="1">
    <citation type="journal article" date="2014" name="Proc. Natl. Acad. Sci. U.S.A.">
        <title>Extensive sampling of basidiomycete genomes demonstrates inadequacy of the white-rot/brown-rot paradigm for wood decay fungi.</title>
        <authorList>
            <person name="Riley R."/>
            <person name="Salamov A.A."/>
            <person name="Brown D.W."/>
            <person name="Nagy L.G."/>
            <person name="Floudas D."/>
            <person name="Held B.W."/>
            <person name="Levasseur A."/>
            <person name="Lombard V."/>
            <person name="Morin E."/>
            <person name="Otillar R."/>
            <person name="Lindquist E.A."/>
            <person name="Sun H."/>
            <person name="LaButti K.M."/>
            <person name="Schmutz J."/>
            <person name="Jabbour D."/>
            <person name="Luo H."/>
            <person name="Baker S.E."/>
            <person name="Pisabarro A.G."/>
            <person name="Walton J.D."/>
            <person name="Blanchette R.A."/>
            <person name="Henrissat B."/>
            <person name="Martin F."/>
            <person name="Cullen D."/>
            <person name="Hibbett D.S."/>
            <person name="Grigoriev I.V."/>
        </authorList>
    </citation>
    <scope>NUCLEOTIDE SEQUENCE [LARGE SCALE GENOMIC DNA]</scope>
    <source>
        <strain evidence="12">PC15</strain>
    </source>
</reference>
<dbReference type="InterPro" id="IPR007484">
    <property type="entry name" value="Peptidase_M28"/>
</dbReference>
<dbReference type="InParanoid" id="A0A067N859"/>
<proteinExistence type="inferred from homology"/>
<keyword evidence="7 9" id="KW-0862">Zinc</keyword>
<feature type="domain" description="Peptidase M28" evidence="10">
    <location>
        <begin position="104"/>
        <end position="308"/>
    </location>
</feature>
<feature type="chain" id="PRO_5005103554" description="Peptide hydrolase" evidence="9">
    <location>
        <begin position="20"/>
        <end position="315"/>
    </location>
</feature>
<comment type="cofactor">
    <cofactor evidence="1">
        <name>Zn(2+)</name>
        <dbReference type="ChEBI" id="CHEBI:29105"/>
    </cofactor>
</comment>
<dbReference type="PANTHER" id="PTHR12147:SF56">
    <property type="entry name" value="AMINOPEPTIDASE YDR415C-RELATED"/>
    <property type="match status" value="1"/>
</dbReference>
<evidence type="ECO:0000256" key="6">
    <source>
        <dbReference type="ARBA" id="ARBA00022801"/>
    </source>
</evidence>
<evidence type="ECO:0000256" key="1">
    <source>
        <dbReference type="ARBA" id="ARBA00001947"/>
    </source>
</evidence>
<dbReference type="HOGENOM" id="CLU_025866_1_1_1"/>
<evidence type="ECO:0000259" key="10">
    <source>
        <dbReference type="Pfam" id="PF04389"/>
    </source>
</evidence>
<dbReference type="SUPFAM" id="SSF53187">
    <property type="entry name" value="Zn-dependent exopeptidases"/>
    <property type="match status" value="1"/>
</dbReference>
<keyword evidence="5 9" id="KW-0732">Signal</keyword>
<feature type="signal peptide" evidence="9">
    <location>
        <begin position="1"/>
        <end position="19"/>
    </location>
</feature>
<evidence type="ECO:0000313" key="11">
    <source>
        <dbReference type="EMBL" id="KDQ23160.1"/>
    </source>
</evidence>
<evidence type="ECO:0000256" key="2">
    <source>
        <dbReference type="ARBA" id="ARBA00022438"/>
    </source>
</evidence>
<evidence type="ECO:0000256" key="7">
    <source>
        <dbReference type="ARBA" id="ARBA00022833"/>
    </source>
</evidence>
<dbReference type="Proteomes" id="UP000027073">
    <property type="component" value="Unassembled WGS sequence"/>
</dbReference>
<dbReference type="EMBL" id="KL198013">
    <property type="protein sequence ID" value="KDQ23160.1"/>
    <property type="molecule type" value="Genomic_DNA"/>
</dbReference>
<accession>A0A067N859</accession>
<dbReference type="GO" id="GO:0006508">
    <property type="term" value="P:proteolysis"/>
    <property type="evidence" value="ECO:0007669"/>
    <property type="project" value="UniProtKB-KW"/>
</dbReference>
<dbReference type="GO" id="GO:0004177">
    <property type="term" value="F:aminopeptidase activity"/>
    <property type="evidence" value="ECO:0007669"/>
    <property type="project" value="UniProtKB-KW"/>
</dbReference>
<dbReference type="GO" id="GO:0046872">
    <property type="term" value="F:metal ion binding"/>
    <property type="evidence" value="ECO:0007669"/>
    <property type="project" value="UniProtKB-KW"/>
</dbReference>
<dbReference type="InterPro" id="IPR045175">
    <property type="entry name" value="M28_fam"/>
</dbReference>
<keyword evidence="6 9" id="KW-0378">Hydrolase</keyword>
<organism evidence="11 12">
    <name type="scientific">Pleurotus ostreatus (strain PC15)</name>
    <name type="common">Oyster mushroom</name>
    <dbReference type="NCBI Taxonomy" id="1137138"/>
    <lineage>
        <taxon>Eukaryota</taxon>
        <taxon>Fungi</taxon>
        <taxon>Dikarya</taxon>
        <taxon>Basidiomycota</taxon>
        <taxon>Agaricomycotina</taxon>
        <taxon>Agaricomycetes</taxon>
        <taxon>Agaricomycetidae</taxon>
        <taxon>Agaricales</taxon>
        <taxon>Pleurotineae</taxon>
        <taxon>Pleurotaceae</taxon>
        <taxon>Pleurotus</taxon>
    </lineage>
</organism>
<dbReference type="PANTHER" id="PTHR12147">
    <property type="entry name" value="METALLOPEPTIDASE M28 FAMILY MEMBER"/>
    <property type="match status" value="1"/>
</dbReference>
<gene>
    <name evidence="11" type="ORF">PLEOSDRAFT_1108797</name>
</gene>
<dbReference type="Gene3D" id="3.40.630.10">
    <property type="entry name" value="Zn peptidases"/>
    <property type="match status" value="1"/>
</dbReference>
<protein>
    <recommendedName>
        <fullName evidence="9">Peptide hydrolase</fullName>
        <ecNumber evidence="9">3.4.-.-</ecNumber>
    </recommendedName>
</protein>
<dbReference type="VEuPathDB" id="FungiDB:PLEOSDRAFT_1108797"/>
<evidence type="ECO:0000256" key="5">
    <source>
        <dbReference type="ARBA" id="ARBA00022729"/>
    </source>
</evidence>
<keyword evidence="3 9" id="KW-0645">Protease</keyword>
<dbReference type="Pfam" id="PF04389">
    <property type="entry name" value="Peptidase_M28"/>
    <property type="match status" value="1"/>
</dbReference>
<name>A0A067N859_PLEO1</name>
<evidence type="ECO:0000256" key="9">
    <source>
        <dbReference type="RuleBase" id="RU361240"/>
    </source>
</evidence>
<evidence type="ECO:0000256" key="8">
    <source>
        <dbReference type="ARBA" id="ARBA00043962"/>
    </source>
</evidence>
<keyword evidence="4 9" id="KW-0479">Metal-binding</keyword>
<evidence type="ECO:0000256" key="4">
    <source>
        <dbReference type="ARBA" id="ARBA00022723"/>
    </source>
</evidence>
<dbReference type="AlphaFoldDB" id="A0A067N859"/>
<dbReference type="OrthoDB" id="2214at2759"/>
<evidence type="ECO:0000256" key="3">
    <source>
        <dbReference type="ARBA" id="ARBA00022670"/>
    </source>
</evidence>
<keyword evidence="2" id="KW-0031">Aminopeptidase</keyword>
<evidence type="ECO:0000313" key="12">
    <source>
        <dbReference type="Proteomes" id="UP000027073"/>
    </source>
</evidence>
<dbReference type="STRING" id="1137138.A0A067N859"/>